<sequence>PSGCGKSTLLHLCGGMDRPTAGTVAVEGVDLSTLEDDALTTLRRDRVGFVFQFFNLLPTLTLSENIALPLLLAGAPPASSAARARECAALVAISHRLDHYPAEVSGGELQRAAVARAVIHRPALLIADEPTGNLDTDNGRRVLELLHMLNRETGVSMLLATHDHAIAEGANRIVAMRDGRVVSG</sequence>
<feature type="domain" description="ABC transporter" evidence="2">
    <location>
        <begin position="1"/>
        <end position="182"/>
    </location>
</feature>
<dbReference type="GO" id="GO:0005886">
    <property type="term" value="C:plasma membrane"/>
    <property type="evidence" value="ECO:0007669"/>
    <property type="project" value="TreeGrafter"/>
</dbReference>
<dbReference type="InterPro" id="IPR015854">
    <property type="entry name" value="ABC_transpr_LolD-like"/>
</dbReference>
<dbReference type="PROSITE" id="PS00211">
    <property type="entry name" value="ABC_TRANSPORTER_1"/>
    <property type="match status" value="1"/>
</dbReference>
<dbReference type="GO" id="GO:0016887">
    <property type="term" value="F:ATP hydrolysis activity"/>
    <property type="evidence" value="ECO:0007669"/>
    <property type="project" value="InterPro"/>
</dbReference>
<gene>
    <name evidence="3" type="ORF">METZ01_LOCUS505145</name>
</gene>
<keyword evidence="1" id="KW-0813">Transport</keyword>
<dbReference type="CDD" id="cd03255">
    <property type="entry name" value="ABC_MJ0796_LolCDE_FtsE"/>
    <property type="match status" value="1"/>
</dbReference>
<organism evidence="3">
    <name type="scientific">marine metagenome</name>
    <dbReference type="NCBI Taxonomy" id="408172"/>
    <lineage>
        <taxon>unclassified sequences</taxon>
        <taxon>metagenomes</taxon>
        <taxon>ecological metagenomes</taxon>
    </lineage>
</organism>
<feature type="non-terminal residue" evidence="3">
    <location>
        <position position="1"/>
    </location>
</feature>
<dbReference type="SUPFAM" id="SSF52540">
    <property type="entry name" value="P-loop containing nucleoside triphosphate hydrolases"/>
    <property type="match status" value="1"/>
</dbReference>
<dbReference type="PANTHER" id="PTHR24220">
    <property type="entry name" value="IMPORT ATP-BINDING PROTEIN"/>
    <property type="match status" value="1"/>
</dbReference>
<dbReference type="GO" id="GO:0005524">
    <property type="term" value="F:ATP binding"/>
    <property type="evidence" value="ECO:0007669"/>
    <property type="project" value="InterPro"/>
</dbReference>
<dbReference type="PROSITE" id="PS50893">
    <property type="entry name" value="ABC_TRANSPORTER_2"/>
    <property type="match status" value="1"/>
</dbReference>
<dbReference type="Pfam" id="PF00005">
    <property type="entry name" value="ABC_tran"/>
    <property type="match status" value="1"/>
</dbReference>
<dbReference type="InterPro" id="IPR027417">
    <property type="entry name" value="P-loop_NTPase"/>
</dbReference>
<dbReference type="GO" id="GO:0022857">
    <property type="term" value="F:transmembrane transporter activity"/>
    <property type="evidence" value="ECO:0007669"/>
    <property type="project" value="TreeGrafter"/>
</dbReference>
<protein>
    <recommendedName>
        <fullName evidence="2">ABC transporter domain-containing protein</fullName>
    </recommendedName>
</protein>
<reference evidence="3" key="1">
    <citation type="submission" date="2018-05" db="EMBL/GenBank/DDBJ databases">
        <authorList>
            <person name="Lanie J.A."/>
            <person name="Ng W.-L."/>
            <person name="Kazmierczak K.M."/>
            <person name="Andrzejewski T.M."/>
            <person name="Davidsen T.M."/>
            <person name="Wayne K.J."/>
            <person name="Tettelin H."/>
            <person name="Glass J.I."/>
            <person name="Rusch D."/>
            <person name="Podicherti R."/>
            <person name="Tsui H.-C.T."/>
            <person name="Winkler M.E."/>
        </authorList>
    </citation>
    <scope>NUCLEOTIDE SEQUENCE</scope>
</reference>
<accession>A0A383E6E5</accession>
<evidence type="ECO:0000256" key="1">
    <source>
        <dbReference type="ARBA" id="ARBA00022448"/>
    </source>
</evidence>
<proteinExistence type="predicted"/>
<dbReference type="InterPro" id="IPR003439">
    <property type="entry name" value="ABC_transporter-like_ATP-bd"/>
</dbReference>
<dbReference type="AlphaFoldDB" id="A0A383E6E5"/>
<dbReference type="PANTHER" id="PTHR24220:SF659">
    <property type="entry name" value="TRANSPORTER, PUTATIVE-RELATED"/>
    <property type="match status" value="1"/>
</dbReference>
<name>A0A383E6E5_9ZZZZ</name>
<dbReference type="Gene3D" id="3.40.50.300">
    <property type="entry name" value="P-loop containing nucleotide triphosphate hydrolases"/>
    <property type="match status" value="1"/>
</dbReference>
<evidence type="ECO:0000313" key="3">
    <source>
        <dbReference type="EMBL" id="SVE52291.1"/>
    </source>
</evidence>
<dbReference type="EMBL" id="UINC01223199">
    <property type="protein sequence ID" value="SVE52291.1"/>
    <property type="molecule type" value="Genomic_DNA"/>
</dbReference>
<dbReference type="InterPro" id="IPR017871">
    <property type="entry name" value="ABC_transporter-like_CS"/>
</dbReference>
<dbReference type="InterPro" id="IPR017911">
    <property type="entry name" value="MacB-like_ATP-bd"/>
</dbReference>
<evidence type="ECO:0000259" key="2">
    <source>
        <dbReference type="PROSITE" id="PS50893"/>
    </source>
</evidence>